<dbReference type="InterPro" id="IPR016193">
    <property type="entry name" value="Cytidine_deaminase-like"/>
</dbReference>
<dbReference type="InterPro" id="IPR016192">
    <property type="entry name" value="APOBEC/CMP_deaminase_Zn-bd"/>
</dbReference>
<proteinExistence type="inferred from homology"/>
<keyword evidence="5 8" id="KW-0378">Hydrolase</keyword>
<evidence type="ECO:0000256" key="1">
    <source>
        <dbReference type="ARBA" id="ARBA00010669"/>
    </source>
</evidence>
<comment type="caution">
    <text evidence="10">The sequence shown here is derived from an EMBL/GenBank/DDBJ whole genome shotgun (WGS) entry which is preliminary data.</text>
</comment>
<organism evidence="10 11">
    <name type="scientific">OM182 bacterium MED-G28</name>
    <dbReference type="NCBI Taxonomy" id="1986256"/>
    <lineage>
        <taxon>Bacteria</taxon>
        <taxon>Pseudomonadati</taxon>
        <taxon>Pseudomonadota</taxon>
        <taxon>Gammaproteobacteria</taxon>
        <taxon>OMG group</taxon>
        <taxon>OM182 clade</taxon>
    </lineage>
</organism>
<dbReference type="PANTHER" id="PTHR11079:SF202">
    <property type="entry name" value="TRNA-SPECIFIC ADENOSINE DEAMINASE"/>
    <property type="match status" value="1"/>
</dbReference>
<dbReference type="SUPFAM" id="SSF53927">
    <property type="entry name" value="Cytidine deaminase-like"/>
    <property type="match status" value="1"/>
</dbReference>
<dbReference type="PANTHER" id="PTHR11079">
    <property type="entry name" value="CYTOSINE DEAMINASE FAMILY MEMBER"/>
    <property type="match status" value="1"/>
</dbReference>
<sequence length="161" mass="17823">MTPSLNKDSVEVHKYWMLIALGEAKKAAACGEVPIGAVLVDKESNQHITSSYNQPISKSDPTAHAEIQVLRQASQLRNNYRLPGTSLYVTIEPCTMCVGALIHARVDTVIFGAREPRAGALVSQLQLGNAEYFNHRLQVVEAVLENQCSDLLKTFFRSKRQ</sequence>
<evidence type="ECO:0000259" key="9">
    <source>
        <dbReference type="PROSITE" id="PS51747"/>
    </source>
</evidence>
<evidence type="ECO:0000256" key="5">
    <source>
        <dbReference type="ARBA" id="ARBA00022801"/>
    </source>
</evidence>
<dbReference type="InterPro" id="IPR002125">
    <property type="entry name" value="CMP_dCMP_dom"/>
</dbReference>
<name>A0A2A5WA41_9GAMM</name>
<accession>A0A2A5WA41</accession>
<dbReference type="NCBIfam" id="NF008113">
    <property type="entry name" value="PRK10860.1"/>
    <property type="match status" value="1"/>
</dbReference>
<comment type="catalytic activity">
    <reaction evidence="7 8">
        <text>adenosine(34) in tRNA + H2O + H(+) = inosine(34) in tRNA + NH4(+)</text>
        <dbReference type="Rhea" id="RHEA:43168"/>
        <dbReference type="Rhea" id="RHEA-COMP:10373"/>
        <dbReference type="Rhea" id="RHEA-COMP:10374"/>
        <dbReference type="ChEBI" id="CHEBI:15377"/>
        <dbReference type="ChEBI" id="CHEBI:15378"/>
        <dbReference type="ChEBI" id="CHEBI:28938"/>
        <dbReference type="ChEBI" id="CHEBI:74411"/>
        <dbReference type="ChEBI" id="CHEBI:82852"/>
        <dbReference type="EC" id="3.5.4.33"/>
    </reaction>
</comment>
<keyword evidence="6 8" id="KW-0862">Zinc</keyword>
<evidence type="ECO:0000256" key="4">
    <source>
        <dbReference type="ARBA" id="ARBA00022723"/>
    </source>
</evidence>
<dbReference type="GO" id="GO:0052717">
    <property type="term" value="F:tRNA-specific adenosine-34 deaminase activity"/>
    <property type="evidence" value="ECO:0007669"/>
    <property type="project" value="UniProtKB-UniRule"/>
</dbReference>
<evidence type="ECO:0000256" key="2">
    <source>
        <dbReference type="ARBA" id="ARBA00011738"/>
    </source>
</evidence>
<feature type="binding site" evidence="8">
    <location>
        <position position="94"/>
    </location>
    <ligand>
        <name>Zn(2+)</name>
        <dbReference type="ChEBI" id="CHEBI:29105"/>
        <note>catalytic</note>
    </ligand>
</feature>
<evidence type="ECO:0000256" key="3">
    <source>
        <dbReference type="ARBA" id="ARBA00022694"/>
    </source>
</evidence>
<dbReference type="Pfam" id="PF00383">
    <property type="entry name" value="dCMP_cyt_deam_1"/>
    <property type="match status" value="1"/>
</dbReference>
<dbReference type="EMBL" id="NTJZ01000010">
    <property type="protein sequence ID" value="PDH33163.1"/>
    <property type="molecule type" value="Genomic_DNA"/>
</dbReference>
<dbReference type="InterPro" id="IPR028883">
    <property type="entry name" value="tRNA_aden_deaminase"/>
</dbReference>
<dbReference type="Proteomes" id="UP000219329">
    <property type="component" value="Unassembled WGS sequence"/>
</dbReference>
<evidence type="ECO:0000313" key="11">
    <source>
        <dbReference type="Proteomes" id="UP000219329"/>
    </source>
</evidence>
<evidence type="ECO:0000256" key="8">
    <source>
        <dbReference type="HAMAP-Rule" id="MF_00972"/>
    </source>
</evidence>
<feature type="binding site" evidence="8">
    <location>
        <position position="97"/>
    </location>
    <ligand>
        <name>Zn(2+)</name>
        <dbReference type="ChEBI" id="CHEBI:29105"/>
        <note>catalytic</note>
    </ligand>
</feature>
<dbReference type="PROSITE" id="PS00903">
    <property type="entry name" value="CYT_DCMP_DEAMINASES_1"/>
    <property type="match status" value="1"/>
</dbReference>
<comment type="subunit">
    <text evidence="2 8">Homodimer.</text>
</comment>
<protein>
    <recommendedName>
        <fullName evidence="8">tRNA-specific adenosine deaminase</fullName>
        <ecNumber evidence="8">3.5.4.33</ecNumber>
    </recommendedName>
</protein>
<dbReference type="Gene3D" id="3.40.140.10">
    <property type="entry name" value="Cytidine Deaminase, domain 2"/>
    <property type="match status" value="1"/>
</dbReference>
<feature type="active site" description="Proton donor" evidence="8">
    <location>
        <position position="66"/>
    </location>
</feature>
<dbReference type="EC" id="3.5.4.33" evidence="8"/>
<dbReference type="AlphaFoldDB" id="A0A2A5WA41"/>
<dbReference type="CDD" id="cd01285">
    <property type="entry name" value="nucleoside_deaminase"/>
    <property type="match status" value="1"/>
</dbReference>
<dbReference type="PROSITE" id="PS51747">
    <property type="entry name" value="CYT_DCMP_DEAMINASES_2"/>
    <property type="match status" value="1"/>
</dbReference>
<feature type="domain" description="CMP/dCMP-type deaminase" evidence="9">
    <location>
        <begin position="11"/>
        <end position="140"/>
    </location>
</feature>
<comment type="similarity">
    <text evidence="1">Belongs to the cytidine and deoxycytidylate deaminase family. ADAT2 subfamily.</text>
</comment>
<keyword evidence="3 8" id="KW-0819">tRNA processing</keyword>
<keyword evidence="4 8" id="KW-0479">Metal-binding</keyword>
<reference evidence="10 11" key="1">
    <citation type="submission" date="2017-08" db="EMBL/GenBank/DDBJ databases">
        <title>Fine stratification of microbial communities through a metagenomic profile of the photic zone.</title>
        <authorList>
            <person name="Haro-Moreno J.M."/>
            <person name="Lopez-Perez M."/>
            <person name="De La Torre J."/>
            <person name="Picazo A."/>
            <person name="Camacho A."/>
            <person name="Rodriguez-Valera F."/>
        </authorList>
    </citation>
    <scope>NUCLEOTIDE SEQUENCE [LARGE SCALE GENOMIC DNA]</scope>
    <source>
        <strain evidence="10">MED-G28</strain>
    </source>
</reference>
<dbReference type="GO" id="GO:0008270">
    <property type="term" value="F:zinc ion binding"/>
    <property type="evidence" value="ECO:0007669"/>
    <property type="project" value="UniProtKB-UniRule"/>
</dbReference>
<evidence type="ECO:0000256" key="7">
    <source>
        <dbReference type="ARBA" id="ARBA00048045"/>
    </source>
</evidence>
<dbReference type="HAMAP" id="MF_00972">
    <property type="entry name" value="tRNA_aden_deaminase"/>
    <property type="match status" value="1"/>
</dbReference>
<comment type="cofactor">
    <cofactor evidence="8">
        <name>Zn(2+)</name>
        <dbReference type="ChEBI" id="CHEBI:29105"/>
    </cofactor>
    <text evidence="8">Binds 1 zinc ion per subunit.</text>
</comment>
<gene>
    <name evidence="8" type="primary">tadA</name>
    <name evidence="10" type="ORF">CNF02_09435</name>
</gene>
<comment type="function">
    <text evidence="8">Catalyzes the deamination of adenosine to inosine at the wobble position 34 of tRNA(Arg2).</text>
</comment>
<dbReference type="GO" id="GO:0002100">
    <property type="term" value="P:tRNA wobble adenosine to inosine editing"/>
    <property type="evidence" value="ECO:0007669"/>
    <property type="project" value="UniProtKB-UniRule"/>
</dbReference>
<evidence type="ECO:0000313" key="10">
    <source>
        <dbReference type="EMBL" id="PDH33163.1"/>
    </source>
</evidence>
<evidence type="ECO:0000256" key="6">
    <source>
        <dbReference type="ARBA" id="ARBA00022833"/>
    </source>
</evidence>
<feature type="binding site" evidence="8">
    <location>
        <position position="64"/>
    </location>
    <ligand>
        <name>Zn(2+)</name>
        <dbReference type="ChEBI" id="CHEBI:29105"/>
        <note>catalytic</note>
    </ligand>
</feature>